<name>A0AAV7LJY8_PLEWA</name>
<accession>A0AAV7LJY8</accession>
<protein>
    <submittedName>
        <fullName evidence="2">Uncharacterized protein</fullName>
    </submittedName>
</protein>
<comment type="caution">
    <text evidence="2">The sequence shown here is derived from an EMBL/GenBank/DDBJ whole genome shotgun (WGS) entry which is preliminary data.</text>
</comment>
<proteinExistence type="predicted"/>
<keyword evidence="3" id="KW-1185">Reference proteome</keyword>
<gene>
    <name evidence="2" type="ORF">NDU88_003928</name>
</gene>
<reference evidence="2" key="1">
    <citation type="journal article" date="2022" name="bioRxiv">
        <title>Sequencing and chromosome-scale assembly of the giantPleurodeles waltlgenome.</title>
        <authorList>
            <person name="Brown T."/>
            <person name="Elewa A."/>
            <person name="Iarovenko S."/>
            <person name="Subramanian E."/>
            <person name="Araus A.J."/>
            <person name="Petzold A."/>
            <person name="Susuki M."/>
            <person name="Suzuki K.-i.T."/>
            <person name="Hayashi T."/>
            <person name="Toyoda A."/>
            <person name="Oliveira C."/>
            <person name="Osipova E."/>
            <person name="Leigh N.D."/>
            <person name="Simon A."/>
            <person name="Yun M.H."/>
        </authorList>
    </citation>
    <scope>NUCLEOTIDE SEQUENCE</scope>
    <source>
        <strain evidence="2">20211129_DDA</strain>
        <tissue evidence="2">Liver</tissue>
    </source>
</reference>
<dbReference type="AlphaFoldDB" id="A0AAV7LJY8"/>
<feature type="region of interest" description="Disordered" evidence="1">
    <location>
        <begin position="40"/>
        <end position="64"/>
    </location>
</feature>
<sequence>MNLFIMIEKKTPPADPEEVAQPYRSRCRSGFHVAICTDSDVRGGGEQKPHQPSDNFTSDRSEVEDGRRQGWIFIRTVG</sequence>
<organism evidence="2 3">
    <name type="scientific">Pleurodeles waltl</name>
    <name type="common">Iberian ribbed newt</name>
    <dbReference type="NCBI Taxonomy" id="8319"/>
    <lineage>
        <taxon>Eukaryota</taxon>
        <taxon>Metazoa</taxon>
        <taxon>Chordata</taxon>
        <taxon>Craniata</taxon>
        <taxon>Vertebrata</taxon>
        <taxon>Euteleostomi</taxon>
        <taxon>Amphibia</taxon>
        <taxon>Batrachia</taxon>
        <taxon>Caudata</taxon>
        <taxon>Salamandroidea</taxon>
        <taxon>Salamandridae</taxon>
        <taxon>Pleurodelinae</taxon>
        <taxon>Pleurodeles</taxon>
    </lineage>
</organism>
<evidence type="ECO:0000256" key="1">
    <source>
        <dbReference type="SAM" id="MobiDB-lite"/>
    </source>
</evidence>
<dbReference type="Proteomes" id="UP001066276">
    <property type="component" value="Chromosome 11"/>
</dbReference>
<evidence type="ECO:0000313" key="3">
    <source>
        <dbReference type="Proteomes" id="UP001066276"/>
    </source>
</evidence>
<dbReference type="EMBL" id="JANPWB010000015">
    <property type="protein sequence ID" value="KAJ1090799.1"/>
    <property type="molecule type" value="Genomic_DNA"/>
</dbReference>
<evidence type="ECO:0000313" key="2">
    <source>
        <dbReference type="EMBL" id="KAJ1090799.1"/>
    </source>
</evidence>